<reference evidence="1" key="1">
    <citation type="submission" date="2013-07" db="EMBL/GenBank/DDBJ databases">
        <title>Sub-species coevolution in mutualistic symbiosis.</title>
        <authorList>
            <person name="Murfin K."/>
            <person name="Klassen J."/>
            <person name="Lee M."/>
            <person name="Forst S."/>
            <person name="Stock P."/>
            <person name="Goodrich-Blair H."/>
        </authorList>
    </citation>
    <scope>NUCLEOTIDE SEQUENCE [LARGE SCALE GENOMIC DNA]</scope>
    <source>
        <strain evidence="1">Kraussei Becker Underwood</strain>
    </source>
</reference>
<proteinExistence type="predicted"/>
<evidence type="ECO:0000313" key="1">
    <source>
        <dbReference type="EMBL" id="CDH24373.1"/>
    </source>
</evidence>
<gene>
    <name evidence="1" type="ORF">XBKB1_2690002</name>
</gene>
<dbReference type="EMBL" id="CBSZ010000189">
    <property type="protein sequence ID" value="CDH24373.1"/>
    <property type="molecule type" value="Genomic_DNA"/>
</dbReference>
<protein>
    <submittedName>
        <fullName evidence="1">Transposase</fullName>
    </submittedName>
</protein>
<organism evidence="1 2">
    <name type="scientific">Xenorhabdus bovienii str. kraussei Becker Underwood</name>
    <dbReference type="NCBI Taxonomy" id="1398204"/>
    <lineage>
        <taxon>Bacteria</taxon>
        <taxon>Pseudomonadati</taxon>
        <taxon>Pseudomonadota</taxon>
        <taxon>Gammaproteobacteria</taxon>
        <taxon>Enterobacterales</taxon>
        <taxon>Morganellaceae</taxon>
        <taxon>Xenorhabdus</taxon>
    </lineage>
</organism>
<dbReference type="Proteomes" id="UP000028493">
    <property type="component" value="Unassembled WGS sequence"/>
</dbReference>
<name>A0A077PTK6_XENBV</name>
<sequence length="50" mass="5976">MAERGIEVDHATISRWVHRRVPLIVKGYRRSKPAVGRRWRMDETYIKIKG</sequence>
<dbReference type="HOGENOM" id="CLU_067322_5_3_6"/>
<dbReference type="AlphaFoldDB" id="A0A077PTK6"/>
<dbReference type="PANTHER" id="PTHR35528">
    <property type="entry name" value="BLL1675 PROTEIN"/>
    <property type="match status" value="1"/>
</dbReference>
<comment type="caution">
    <text evidence="1">The sequence shown here is derived from an EMBL/GenBank/DDBJ whole genome shotgun (WGS) entry which is preliminary data.</text>
</comment>
<evidence type="ECO:0000313" key="2">
    <source>
        <dbReference type="Proteomes" id="UP000028493"/>
    </source>
</evidence>
<dbReference type="PANTHER" id="PTHR35528:SF3">
    <property type="entry name" value="BLL1675 PROTEIN"/>
    <property type="match status" value="1"/>
</dbReference>
<dbReference type="InterPro" id="IPR052183">
    <property type="entry name" value="IS_Transposase"/>
</dbReference>
<accession>A0A077PTK6</accession>